<reference evidence="2" key="1">
    <citation type="journal article" date="2015" name="PLoS Genet.">
        <title>The dynamic genome and transcriptome of the human fungal pathogen Blastomyces and close relative Emmonsia.</title>
        <authorList>
            <person name="Munoz J.F."/>
            <person name="Gauthier G.M."/>
            <person name="Desjardins C.A."/>
            <person name="Gallo J.E."/>
            <person name="Holder J."/>
            <person name="Sullivan T.D."/>
            <person name="Marty A.J."/>
            <person name="Carmen J.C."/>
            <person name="Chen Z."/>
            <person name="Ding L."/>
            <person name="Gujja S."/>
            <person name="Magrini V."/>
            <person name="Misas E."/>
            <person name="Mitreva M."/>
            <person name="Priest M."/>
            <person name="Saif S."/>
            <person name="Whiston E.A."/>
            <person name="Young S."/>
            <person name="Zeng Q."/>
            <person name="Goldman W.E."/>
            <person name="Mardis E.R."/>
            <person name="Taylor J.W."/>
            <person name="McEwen J.G."/>
            <person name="Clay O.K."/>
            <person name="Klein B.S."/>
            <person name="Cuomo C.A."/>
        </authorList>
    </citation>
    <scope>NUCLEOTIDE SEQUENCE [LARGE SCALE GENOMIC DNA]</scope>
    <source>
        <strain evidence="2">UAMH 139</strain>
    </source>
</reference>
<proteinExistence type="predicted"/>
<name>A0A0H1B8R4_9EURO</name>
<gene>
    <name evidence="1" type="ORF">EMPG_16717</name>
</gene>
<accession>A0A0H1B8R4</accession>
<keyword evidence="2" id="KW-1185">Reference proteome</keyword>
<evidence type="ECO:0000313" key="1">
    <source>
        <dbReference type="EMBL" id="KLJ07814.1"/>
    </source>
</evidence>
<sequence length="61" mass="7369">MDTCLTLRGGVLRSRNLLMRSLRNPRLTMRRSRGNRRLRLMARFARGRSVRGCSRRRWHPF</sequence>
<protein>
    <submittedName>
        <fullName evidence="1">Uncharacterized protein</fullName>
    </submittedName>
</protein>
<dbReference type="Proteomes" id="UP000053573">
    <property type="component" value="Unassembled WGS sequence"/>
</dbReference>
<dbReference type="AlphaFoldDB" id="A0A0H1B8R4"/>
<comment type="caution">
    <text evidence="1">The sequence shown here is derived from an EMBL/GenBank/DDBJ whole genome shotgun (WGS) entry which is preliminary data.</text>
</comment>
<evidence type="ECO:0000313" key="2">
    <source>
        <dbReference type="Proteomes" id="UP000053573"/>
    </source>
</evidence>
<dbReference type="EMBL" id="LDEV01002742">
    <property type="protein sequence ID" value="KLJ07814.1"/>
    <property type="molecule type" value="Genomic_DNA"/>
</dbReference>
<organism evidence="1 2">
    <name type="scientific">Blastomyces silverae</name>
    <dbReference type="NCBI Taxonomy" id="2060906"/>
    <lineage>
        <taxon>Eukaryota</taxon>
        <taxon>Fungi</taxon>
        <taxon>Dikarya</taxon>
        <taxon>Ascomycota</taxon>
        <taxon>Pezizomycotina</taxon>
        <taxon>Eurotiomycetes</taxon>
        <taxon>Eurotiomycetidae</taxon>
        <taxon>Onygenales</taxon>
        <taxon>Ajellomycetaceae</taxon>
        <taxon>Blastomyces</taxon>
    </lineage>
</organism>